<dbReference type="GO" id="GO:0005975">
    <property type="term" value="P:carbohydrate metabolic process"/>
    <property type="evidence" value="ECO:0007669"/>
    <property type="project" value="UniProtKB-ARBA"/>
</dbReference>
<feature type="domain" description="CBM6" evidence="6">
    <location>
        <begin position="647"/>
        <end position="789"/>
    </location>
</feature>
<keyword evidence="8" id="KW-1185">Reference proteome</keyword>
<keyword evidence="2" id="KW-0963">Cytoplasm</keyword>
<dbReference type="AlphaFoldDB" id="A0A1H7WER8"/>
<dbReference type="Gene3D" id="2.60.120.260">
    <property type="entry name" value="Galactose-binding domain-like"/>
    <property type="match status" value="3"/>
</dbReference>
<dbReference type="InterPro" id="IPR031549">
    <property type="entry name" value="ASH"/>
</dbReference>
<reference evidence="8" key="1">
    <citation type="submission" date="2016-10" db="EMBL/GenBank/DDBJ databases">
        <authorList>
            <person name="Varghese N."/>
        </authorList>
    </citation>
    <scope>NUCLEOTIDE SEQUENCE [LARGE SCALE GENOMIC DNA]</scope>
    <source>
        <strain evidence="8">DSM 45096 / BCRC 16803 / CGMCC 4.1857 / CIP 109030 / JCM 12277 / KCTC 19219 / NBRC 100920 / 33214</strain>
    </source>
</reference>
<dbReference type="InterPro" id="IPR033801">
    <property type="entry name" value="CBM6-CBM35-CBM36-like_1"/>
</dbReference>
<name>A0A1H7WER8_STRJI</name>
<dbReference type="InterPro" id="IPR000421">
    <property type="entry name" value="FA58C"/>
</dbReference>
<dbReference type="Pfam" id="PF22815">
    <property type="entry name" value="CatAgl_D1"/>
    <property type="match status" value="1"/>
</dbReference>
<dbReference type="GO" id="GO:0030246">
    <property type="term" value="F:carbohydrate binding"/>
    <property type="evidence" value="ECO:0007669"/>
    <property type="project" value="InterPro"/>
</dbReference>
<dbReference type="eggNOG" id="COG1472">
    <property type="taxonomic scope" value="Bacteria"/>
</dbReference>
<dbReference type="RefSeq" id="WP_042446742.1">
    <property type="nucleotide sequence ID" value="NZ_BBPN01000011.1"/>
</dbReference>
<feature type="chain" id="PRO_5038686018" evidence="4">
    <location>
        <begin position="19"/>
        <end position="1036"/>
    </location>
</feature>
<comment type="subcellular location">
    <subcellularLocation>
        <location evidence="1">Cytoplasm</location>
    </subcellularLocation>
</comment>
<dbReference type="Pfam" id="PF15780">
    <property type="entry name" value="ASH"/>
    <property type="match status" value="1"/>
</dbReference>
<dbReference type="InterPro" id="IPR013783">
    <property type="entry name" value="Ig-like_fold"/>
</dbReference>
<sequence length="1036" mass="104558">MRPTPSLRRALTSSLAGAALVVGLLAAGGAAHRGDAATSAGRSAPAAATVGATTPFTSLEAENGTLLGGASVVSLTAAPTTQYSSPALEASGHAYVHLAGTGQGVQWTNTTGQPISFVNVRASIPDAPSGGGITATLDLYVDGVYRQTLNLNSKQSWIYEGTNYNNGDDKNPADGDPRDFWDESHTFVTGAPIAPGSTLSLVKSSSDTAAFYDVDVIDVENPPAPIAQPANSLSITSCGAVADNAPTNGSADAAATDSTAAIQNCINQAEAQGKILWIPQGTFYLKGTTGLQATGITIAGAGMWYSTIYRDVPLPNNQGLAAIFSVTSCSVENFHLDSDATSRGTAGGDGGAMDTTGTNWVADGIWSQHVESGFWASGSGGTVKNSRVTTEWADGINLNNVSLTGTTGSNLTATNNFVRGTGDDAMAINSVAYNTNGSTTTYYTAMSNITLSNNTLIAPWGGKGIGIYGGGGHHVQNNYISDTARYIGLGAGRFGVNGSDLTSATVTGNTVVRSGGNGYSQGQPALQIGNGGDGQNVGVVDSVDVDDNTVVNALYDGIGFSQSTHTTLQNNTVTSPWRNGIVIQPPYYPAPTGSASITGNTVTGLGAGTSPYLNNSGGFTATLSNNSWQGTTPPEGPYGGTAAAIPGTVQAENYDTGGEGVGYHVNSTNGTGNAYRSDGVDLETTSDTGGGYDLGWTSGGQWFRYTVDVATAGPYTVGLRVAAPSAVTDALHLSGAAGTDLSGPVDIPQTGGWQNWTTVTATVTLPAGQQVLTLNQDNGGWNADDLAFTGSSGAAALTASASSLAFGAVSVGTTSGAQAVTVTNPGGVAAAITSVGVSGPFGQTNTCGTSLAAGASCTVTVQFAPTTSGAASGTLSVASGAPNSPLTVALSGTGVTANPNLALNRPATASGYVQSYVPANAVDENTSSYWESTNNAFPQWFQVDLGSSVSVGRIVMDLPPSASWGARTQAVLIQGSTDGTTWTTLAPSQGYAFDPNTGNTVTATFASTGIRYLRLTFTGNTGWPAGQLSEVQVFAS</sequence>
<evidence type="ECO:0000256" key="4">
    <source>
        <dbReference type="SAM" id="SignalP"/>
    </source>
</evidence>
<dbReference type="InterPro" id="IPR006626">
    <property type="entry name" value="PbH1"/>
</dbReference>
<evidence type="ECO:0000259" key="5">
    <source>
        <dbReference type="PROSITE" id="PS50022"/>
    </source>
</evidence>
<organism evidence="7 8">
    <name type="scientific">Streptacidiphilus jiangxiensis</name>
    <dbReference type="NCBI Taxonomy" id="235985"/>
    <lineage>
        <taxon>Bacteria</taxon>
        <taxon>Bacillati</taxon>
        <taxon>Actinomycetota</taxon>
        <taxon>Actinomycetes</taxon>
        <taxon>Kitasatosporales</taxon>
        <taxon>Streptomycetaceae</taxon>
        <taxon>Streptacidiphilus</taxon>
    </lineage>
</organism>
<dbReference type="CDD" id="cd04080">
    <property type="entry name" value="CBM6_cellulase-like"/>
    <property type="match status" value="1"/>
</dbReference>
<keyword evidence="3 4" id="KW-0732">Signal</keyword>
<dbReference type="SUPFAM" id="SSF51126">
    <property type="entry name" value="Pectin lyase-like"/>
    <property type="match status" value="2"/>
</dbReference>
<feature type="signal peptide" evidence="4">
    <location>
        <begin position="1"/>
        <end position="18"/>
    </location>
</feature>
<dbReference type="eggNOG" id="COG5434">
    <property type="taxonomic scope" value="Bacteria"/>
</dbReference>
<dbReference type="PROSITE" id="PS50022">
    <property type="entry name" value="FA58C_3"/>
    <property type="match status" value="1"/>
</dbReference>
<dbReference type="Proteomes" id="UP000183015">
    <property type="component" value="Unassembled WGS sequence"/>
</dbReference>
<dbReference type="SMART" id="SM00710">
    <property type="entry name" value="PbH1"/>
    <property type="match status" value="7"/>
</dbReference>
<dbReference type="SUPFAM" id="SSF49785">
    <property type="entry name" value="Galactose-binding domain-like"/>
    <property type="match status" value="2"/>
</dbReference>
<gene>
    <name evidence="7" type="ORF">SAMN05414137_12091</name>
</gene>
<dbReference type="eggNOG" id="COG1874">
    <property type="taxonomic scope" value="Bacteria"/>
</dbReference>
<protein>
    <submittedName>
        <fullName evidence="7">Abnormal spindle-like microcephaly-assoc'd, ASPM-SPD-2-Hydin</fullName>
    </submittedName>
</protein>
<dbReference type="SMART" id="SM00231">
    <property type="entry name" value="FA58C"/>
    <property type="match status" value="1"/>
</dbReference>
<evidence type="ECO:0000259" key="6">
    <source>
        <dbReference type="PROSITE" id="PS51175"/>
    </source>
</evidence>
<evidence type="ECO:0000313" key="8">
    <source>
        <dbReference type="Proteomes" id="UP000183015"/>
    </source>
</evidence>
<evidence type="ECO:0000256" key="2">
    <source>
        <dbReference type="ARBA" id="ARBA00022490"/>
    </source>
</evidence>
<accession>A0A1H7WER8</accession>
<dbReference type="GO" id="GO:0005737">
    <property type="term" value="C:cytoplasm"/>
    <property type="evidence" value="ECO:0007669"/>
    <property type="project" value="UniProtKB-SubCell"/>
</dbReference>
<dbReference type="EMBL" id="FOAZ01000020">
    <property type="protein sequence ID" value="SEM19565.1"/>
    <property type="molecule type" value="Genomic_DNA"/>
</dbReference>
<dbReference type="InterPro" id="IPR006584">
    <property type="entry name" value="Cellulose-bd_IV"/>
</dbReference>
<proteinExistence type="predicted"/>
<dbReference type="SMART" id="SM00606">
    <property type="entry name" value="CBD_IV"/>
    <property type="match status" value="1"/>
</dbReference>
<dbReference type="STRING" id="235985.SAMN05414137_12091"/>
<dbReference type="InterPro" id="IPR011050">
    <property type="entry name" value="Pectin_lyase_fold/virulence"/>
</dbReference>
<dbReference type="InterPro" id="IPR005084">
    <property type="entry name" value="CBM6"/>
</dbReference>
<evidence type="ECO:0000313" key="7">
    <source>
        <dbReference type="EMBL" id="SEM19565.1"/>
    </source>
</evidence>
<dbReference type="Pfam" id="PF03422">
    <property type="entry name" value="CBM_6"/>
    <property type="match status" value="1"/>
</dbReference>
<evidence type="ECO:0000256" key="3">
    <source>
        <dbReference type="ARBA" id="ARBA00022729"/>
    </source>
</evidence>
<evidence type="ECO:0000256" key="1">
    <source>
        <dbReference type="ARBA" id="ARBA00004496"/>
    </source>
</evidence>
<dbReference type="Pfam" id="PF00754">
    <property type="entry name" value="F5_F8_type_C"/>
    <property type="match status" value="1"/>
</dbReference>
<dbReference type="InterPro" id="IPR008979">
    <property type="entry name" value="Galactose-bd-like_sf"/>
</dbReference>
<dbReference type="OrthoDB" id="2676667at2"/>
<dbReference type="PROSITE" id="PS51175">
    <property type="entry name" value="CBM6"/>
    <property type="match status" value="1"/>
</dbReference>
<dbReference type="Gene3D" id="2.160.20.10">
    <property type="entry name" value="Single-stranded right-handed beta-helix, Pectin lyase-like"/>
    <property type="match status" value="1"/>
</dbReference>
<dbReference type="Gene3D" id="2.60.40.10">
    <property type="entry name" value="Immunoglobulins"/>
    <property type="match status" value="1"/>
</dbReference>
<dbReference type="NCBIfam" id="NF012200">
    <property type="entry name" value="choice_anch_D"/>
    <property type="match status" value="1"/>
</dbReference>
<feature type="domain" description="F5/8 type C" evidence="5">
    <location>
        <begin position="883"/>
        <end position="1036"/>
    </location>
</feature>
<dbReference type="InterPro" id="IPR012334">
    <property type="entry name" value="Pectin_lyas_fold"/>
</dbReference>